<sequence length="149" mass="17156">MVIRSAKVQDCHLLSNLAYKSKAYWGYTEDFLQQCKDDLTVTKEYIEENPVYVMESDNKIVAFYSFTINEQKLDALFIDFDYIGKGLGRMIWDHLLTKAKELGISEFTLDSEPNAEGFYLKMGAKNIGFTPSTVFPDRHLPLMKVSVFN</sequence>
<dbReference type="GO" id="GO:0016747">
    <property type="term" value="F:acyltransferase activity, transferring groups other than amino-acyl groups"/>
    <property type="evidence" value="ECO:0007669"/>
    <property type="project" value="InterPro"/>
</dbReference>
<dbReference type="Pfam" id="PF13673">
    <property type="entry name" value="Acetyltransf_10"/>
    <property type="match status" value="1"/>
</dbReference>
<proteinExistence type="predicted"/>
<reference evidence="2 3" key="1">
    <citation type="submission" date="2018-03" db="EMBL/GenBank/DDBJ databases">
        <title>Aerobic endospore-forming bacteria genome sequencing and assembly.</title>
        <authorList>
            <person name="Cavalcante D.A."/>
            <person name="Driks A."/>
            <person name="Putonti C."/>
            <person name="De-Souza M.T."/>
        </authorList>
    </citation>
    <scope>NUCLEOTIDE SEQUENCE [LARGE SCALE GENOMIC DNA]</scope>
    <source>
        <strain evidence="2 3">SDF0037</strain>
    </source>
</reference>
<comment type="caution">
    <text evidence="2">The sequence shown here is derived from an EMBL/GenBank/DDBJ whole genome shotgun (WGS) entry which is preliminary data.</text>
</comment>
<evidence type="ECO:0000259" key="1">
    <source>
        <dbReference type="PROSITE" id="PS51186"/>
    </source>
</evidence>
<feature type="domain" description="N-acetyltransferase" evidence="1">
    <location>
        <begin position="1"/>
        <end position="148"/>
    </location>
</feature>
<dbReference type="SUPFAM" id="SSF55729">
    <property type="entry name" value="Acyl-CoA N-acyltransferases (Nat)"/>
    <property type="match status" value="1"/>
</dbReference>
<dbReference type="AlphaFoldDB" id="A0A544U9W3"/>
<dbReference type="Gene3D" id="3.40.630.30">
    <property type="match status" value="1"/>
</dbReference>
<dbReference type="Proteomes" id="UP000317944">
    <property type="component" value="Unassembled WGS sequence"/>
</dbReference>
<organism evidence="2 3">
    <name type="scientific">Lysinibacillus sphaericus</name>
    <name type="common">Bacillus sphaericus</name>
    <dbReference type="NCBI Taxonomy" id="1421"/>
    <lineage>
        <taxon>Bacteria</taxon>
        <taxon>Bacillati</taxon>
        <taxon>Bacillota</taxon>
        <taxon>Bacilli</taxon>
        <taxon>Bacillales</taxon>
        <taxon>Bacillaceae</taxon>
        <taxon>Lysinibacillus</taxon>
    </lineage>
</organism>
<name>A0A544U9W3_LYSSH</name>
<dbReference type="EMBL" id="SADV01000021">
    <property type="protein sequence ID" value="TQR28954.1"/>
    <property type="molecule type" value="Genomic_DNA"/>
</dbReference>
<evidence type="ECO:0000313" key="3">
    <source>
        <dbReference type="Proteomes" id="UP000317944"/>
    </source>
</evidence>
<accession>A0A544U9W3</accession>
<dbReference type="InterPro" id="IPR000182">
    <property type="entry name" value="GNAT_dom"/>
</dbReference>
<dbReference type="InterPro" id="IPR016181">
    <property type="entry name" value="Acyl_CoA_acyltransferase"/>
</dbReference>
<dbReference type="OrthoDB" id="9800797at2"/>
<dbReference type="CDD" id="cd04301">
    <property type="entry name" value="NAT_SF"/>
    <property type="match status" value="1"/>
</dbReference>
<gene>
    <name evidence="2" type="ORF">C7Y47_18860</name>
</gene>
<dbReference type="PROSITE" id="PS51186">
    <property type="entry name" value="GNAT"/>
    <property type="match status" value="1"/>
</dbReference>
<protein>
    <submittedName>
        <fullName evidence="2">GNAT family N-acetyltransferase</fullName>
    </submittedName>
</protein>
<dbReference type="RefSeq" id="WP_142510157.1">
    <property type="nucleotide sequence ID" value="NZ_SADV01000021.1"/>
</dbReference>
<evidence type="ECO:0000313" key="2">
    <source>
        <dbReference type="EMBL" id="TQR28954.1"/>
    </source>
</evidence>